<dbReference type="GO" id="GO:0003676">
    <property type="term" value="F:nucleic acid binding"/>
    <property type="evidence" value="ECO:0007669"/>
    <property type="project" value="InterPro"/>
</dbReference>
<feature type="non-terminal residue" evidence="1">
    <location>
        <position position="1"/>
    </location>
</feature>
<reference evidence="1 2" key="1">
    <citation type="submission" date="2017-12" db="EMBL/GenBank/DDBJ databases">
        <title>Hemimetabolous genomes reveal molecular basis of termite eusociality.</title>
        <authorList>
            <person name="Harrison M.C."/>
            <person name="Jongepier E."/>
            <person name="Robertson H.M."/>
            <person name="Arning N."/>
            <person name="Bitard-Feildel T."/>
            <person name="Chao H."/>
            <person name="Childers C.P."/>
            <person name="Dinh H."/>
            <person name="Doddapaneni H."/>
            <person name="Dugan S."/>
            <person name="Gowin J."/>
            <person name="Greiner C."/>
            <person name="Han Y."/>
            <person name="Hu H."/>
            <person name="Hughes D.S.T."/>
            <person name="Huylmans A.-K."/>
            <person name="Kemena C."/>
            <person name="Kremer L.P.M."/>
            <person name="Lee S.L."/>
            <person name="Lopez-Ezquerra A."/>
            <person name="Mallet L."/>
            <person name="Monroy-Kuhn J.M."/>
            <person name="Moser A."/>
            <person name="Murali S.C."/>
            <person name="Muzny D.M."/>
            <person name="Otani S."/>
            <person name="Piulachs M.-D."/>
            <person name="Poelchau M."/>
            <person name="Qu J."/>
            <person name="Schaub F."/>
            <person name="Wada-Katsumata A."/>
            <person name="Worley K.C."/>
            <person name="Xie Q."/>
            <person name="Ylla G."/>
            <person name="Poulsen M."/>
            <person name="Gibbs R.A."/>
            <person name="Schal C."/>
            <person name="Richards S."/>
            <person name="Belles X."/>
            <person name="Korb J."/>
            <person name="Bornberg-Bauer E."/>
        </authorList>
    </citation>
    <scope>NUCLEOTIDE SEQUENCE [LARGE SCALE GENOMIC DNA]</scope>
    <source>
        <tissue evidence="1">Whole body</tissue>
    </source>
</reference>
<dbReference type="Proteomes" id="UP000235965">
    <property type="component" value="Unassembled WGS sequence"/>
</dbReference>
<keyword evidence="2" id="KW-1185">Reference proteome</keyword>
<dbReference type="InterPro" id="IPR036397">
    <property type="entry name" value="RNaseH_sf"/>
</dbReference>
<protein>
    <submittedName>
        <fullName evidence="1">Uncharacterized protein</fullName>
    </submittedName>
</protein>
<evidence type="ECO:0000313" key="2">
    <source>
        <dbReference type="Proteomes" id="UP000235965"/>
    </source>
</evidence>
<dbReference type="EMBL" id="NEVH01000596">
    <property type="protein sequence ID" value="PNF43619.1"/>
    <property type="molecule type" value="Genomic_DNA"/>
</dbReference>
<name>A0A2J7RS10_9NEOP</name>
<accession>A0A2J7RS10</accession>
<dbReference type="PANTHER" id="PTHR47326:SF1">
    <property type="entry name" value="HTH PSQ-TYPE DOMAIN-CONTAINING PROTEIN"/>
    <property type="match status" value="1"/>
</dbReference>
<comment type="caution">
    <text evidence="1">The sequence shown here is derived from an EMBL/GenBank/DDBJ whole genome shotgun (WGS) entry which is preliminary data.</text>
</comment>
<dbReference type="AlphaFoldDB" id="A0A2J7RS10"/>
<dbReference type="Gene3D" id="3.30.420.10">
    <property type="entry name" value="Ribonuclease H-like superfamily/Ribonuclease H"/>
    <property type="match status" value="1"/>
</dbReference>
<sequence length="105" mass="12244">LTADIYLTFLQETLAELLEMLPLEVRRKMWFQNFGNREIGRGGPITWPPRSPDLTPLDFFLWGIFRGKGNENYELGFFAYEIIISAIRRVEFASDSMSLISPRVR</sequence>
<gene>
    <name evidence="1" type="ORF">B7P43_G03107</name>
</gene>
<dbReference type="InParanoid" id="A0A2J7RS10"/>
<evidence type="ECO:0000313" key="1">
    <source>
        <dbReference type="EMBL" id="PNF43619.1"/>
    </source>
</evidence>
<dbReference type="STRING" id="105785.A0A2J7RS10"/>
<dbReference type="PANTHER" id="PTHR47326">
    <property type="entry name" value="TRANSPOSABLE ELEMENT TC3 TRANSPOSASE-LIKE PROTEIN"/>
    <property type="match status" value="1"/>
</dbReference>
<proteinExistence type="predicted"/>
<organism evidence="1 2">
    <name type="scientific">Cryptotermes secundus</name>
    <dbReference type="NCBI Taxonomy" id="105785"/>
    <lineage>
        <taxon>Eukaryota</taxon>
        <taxon>Metazoa</taxon>
        <taxon>Ecdysozoa</taxon>
        <taxon>Arthropoda</taxon>
        <taxon>Hexapoda</taxon>
        <taxon>Insecta</taxon>
        <taxon>Pterygota</taxon>
        <taxon>Neoptera</taxon>
        <taxon>Polyneoptera</taxon>
        <taxon>Dictyoptera</taxon>
        <taxon>Blattodea</taxon>
        <taxon>Blattoidea</taxon>
        <taxon>Termitoidae</taxon>
        <taxon>Kalotermitidae</taxon>
        <taxon>Cryptotermitinae</taxon>
        <taxon>Cryptotermes</taxon>
    </lineage>
</organism>